<comment type="caution">
    <text evidence="2">The sequence shown here is derived from an EMBL/GenBank/DDBJ whole genome shotgun (WGS) entry which is preliminary data.</text>
</comment>
<evidence type="ECO:0000313" key="3">
    <source>
        <dbReference type="Proteomes" id="UP000288805"/>
    </source>
</evidence>
<gene>
    <name evidence="2" type="ORF">CK203_033473</name>
</gene>
<evidence type="ECO:0000313" key="2">
    <source>
        <dbReference type="EMBL" id="RVW60826.1"/>
    </source>
</evidence>
<feature type="transmembrane region" description="Helical" evidence="1">
    <location>
        <begin position="76"/>
        <end position="94"/>
    </location>
</feature>
<keyword evidence="1" id="KW-0472">Membrane</keyword>
<organism evidence="2 3">
    <name type="scientific">Vitis vinifera</name>
    <name type="common">Grape</name>
    <dbReference type="NCBI Taxonomy" id="29760"/>
    <lineage>
        <taxon>Eukaryota</taxon>
        <taxon>Viridiplantae</taxon>
        <taxon>Streptophyta</taxon>
        <taxon>Embryophyta</taxon>
        <taxon>Tracheophyta</taxon>
        <taxon>Spermatophyta</taxon>
        <taxon>Magnoliopsida</taxon>
        <taxon>eudicotyledons</taxon>
        <taxon>Gunneridae</taxon>
        <taxon>Pentapetalae</taxon>
        <taxon>rosids</taxon>
        <taxon>Vitales</taxon>
        <taxon>Vitaceae</taxon>
        <taxon>Viteae</taxon>
        <taxon>Vitis</taxon>
    </lineage>
</organism>
<reference evidence="2 3" key="1">
    <citation type="journal article" date="2018" name="PLoS Genet.">
        <title>Population sequencing reveals clonal diversity and ancestral inbreeding in the grapevine cultivar Chardonnay.</title>
        <authorList>
            <person name="Roach M.J."/>
            <person name="Johnson D.L."/>
            <person name="Bohlmann J."/>
            <person name="van Vuuren H.J."/>
            <person name="Jones S.J."/>
            <person name="Pretorius I.S."/>
            <person name="Schmidt S.A."/>
            <person name="Borneman A.R."/>
        </authorList>
    </citation>
    <scope>NUCLEOTIDE SEQUENCE [LARGE SCALE GENOMIC DNA]</scope>
    <source>
        <strain evidence="3">cv. Chardonnay</strain>
        <tissue evidence="2">Leaf</tissue>
    </source>
</reference>
<proteinExistence type="predicted"/>
<name>A0A438FLD4_VITVI</name>
<protein>
    <submittedName>
        <fullName evidence="2">Uncharacterized protein</fullName>
    </submittedName>
</protein>
<sequence>MVSLLNGSPFIYFGVTFKYVTNWYPLWCQWRSDSGKQLSISHIGSKFFYTPHKTFQPQHVFQVPQLITNLVSVSKSALIIIQFLNLILFPWLLMTKLPRRSFFRVFLNVAYTDIAIPTMYQRLGHPTVPILEQILSSCNISSSLNKNHVYGAC</sequence>
<evidence type="ECO:0000256" key="1">
    <source>
        <dbReference type="SAM" id="Phobius"/>
    </source>
</evidence>
<accession>A0A438FLD4</accession>
<keyword evidence="1" id="KW-1133">Transmembrane helix</keyword>
<dbReference type="Proteomes" id="UP000288805">
    <property type="component" value="Unassembled WGS sequence"/>
</dbReference>
<keyword evidence="1" id="KW-0812">Transmembrane</keyword>
<dbReference type="AlphaFoldDB" id="A0A438FLD4"/>
<dbReference type="EMBL" id="QGNW01000846">
    <property type="protein sequence ID" value="RVW60826.1"/>
    <property type="molecule type" value="Genomic_DNA"/>
</dbReference>